<dbReference type="CDD" id="cd04301">
    <property type="entry name" value="NAT_SF"/>
    <property type="match status" value="1"/>
</dbReference>
<keyword evidence="1 4" id="KW-0808">Transferase</keyword>
<dbReference type="InterPro" id="IPR016181">
    <property type="entry name" value="Acyl_CoA_acyltransferase"/>
</dbReference>
<evidence type="ECO:0000259" key="3">
    <source>
        <dbReference type="PROSITE" id="PS51186"/>
    </source>
</evidence>
<evidence type="ECO:0000256" key="1">
    <source>
        <dbReference type="ARBA" id="ARBA00022679"/>
    </source>
</evidence>
<accession>A0A5D4GRF0</accession>
<feature type="domain" description="N-acetyltransferase" evidence="3">
    <location>
        <begin position="6"/>
        <end position="170"/>
    </location>
</feature>
<dbReference type="EMBL" id="VSZS01000064">
    <property type="protein sequence ID" value="TYR31401.1"/>
    <property type="molecule type" value="Genomic_DNA"/>
</dbReference>
<dbReference type="Pfam" id="PF00583">
    <property type="entry name" value="Acetyltransf_1"/>
    <property type="match status" value="1"/>
</dbReference>
<keyword evidence="5" id="KW-1185">Reference proteome</keyword>
<organism evidence="4 5">
    <name type="scientific">Neoaquamicrobium microcysteis</name>
    <dbReference type="NCBI Taxonomy" id="2682781"/>
    <lineage>
        <taxon>Bacteria</taxon>
        <taxon>Pseudomonadati</taxon>
        <taxon>Pseudomonadota</taxon>
        <taxon>Alphaproteobacteria</taxon>
        <taxon>Hyphomicrobiales</taxon>
        <taxon>Phyllobacteriaceae</taxon>
        <taxon>Neoaquamicrobium</taxon>
    </lineage>
</organism>
<proteinExistence type="predicted"/>
<name>A0A5D4GRF0_9HYPH</name>
<comment type="caution">
    <text evidence="4">The sequence shown here is derived from an EMBL/GenBank/DDBJ whole genome shotgun (WGS) entry which is preliminary data.</text>
</comment>
<dbReference type="OrthoDB" id="336415at2"/>
<dbReference type="PANTHER" id="PTHR43877">
    <property type="entry name" value="AMINOALKYLPHOSPHONATE N-ACETYLTRANSFERASE-RELATED-RELATED"/>
    <property type="match status" value="1"/>
</dbReference>
<keyword evidence="2" id="KW-0012">Acyltransferase</keyword>
<dbReference type="InterPro" id="IPR000182">
    <property type="entry name" value="GNAT_dom"/>
</dbReference>
<dbReference type="PROSITE" id="PS51186">
    <property type="entry name" value="GNAT"/>
    <property type="match status" value="1"/>
</dbReference>
<evidence type="ECO:0000313" key="4">
    <source>
        <dbReference type="EMBL" id="TYR31401.1"/>
    </source>
</evidence>
<dbReference type="GO" id="GO:0016747">
    <property type="term" value="F:acyltransferase activity, transferring groups other than amino-acyl groups"/>
    <property type="evidence" value="ECO:0007669"/>
    <property type="project" value="InterPro"/>
</dbReference>
<dbReference type="SUPFAM" id="SSF55729">
    <property type="entry name" value="Acyl-CoA N-acyltransferases (Nat)"/>
    <property type="match status" value="1"/>
</dbReference>
<dbReference type="AlphaFoldDB" id="A0A5D4GRF0"/>
<reference evidence="4 5" key="2">
    <citation type="submission" date="2019-09" db="EMBL/GenBank/DDBJ databases">
        <title>Mesorhizobium sp. MaA-C15 isolated from Microcystis aeruginosa.</title>
        <authorList>
            <person name="Jeong S.E."/>
            <person name="Jin H.M."/>
            <person name="Jeon C.O."/>
        </authorList>
    </citation>
    <scope>NUCLEOTIDE SEQUENCE [LARGE SCALE GENOMIC DNA]</scope>
    <source>
        <strain evidence="4 5">MaA-C15</strain>
    </source>
</reference>
<dbReference type="Gene3D" id="3.40.630.30">
    <property type="match status" value="1"/>
</dbReference>
<protein>
    <submittedName>
        <fullName evidence="4">GNAT family N-acetyltransferase</fullName>
    </submittedName>
</protein>
<evidence type="ECO:0000256" key="2">
    <source>
        <dbReference type="ARBA" id="ARBA00023315"/>
    </source>
</evidence>
<sequence>MDNQKGTIRPLTPADVARYRALRLAALAESPESFGSSVEDEKDASDAFMAERAVPAAPGVTFGAFDGEDLVGIASYAASQKVKTRHKGPMVGVYIAPSHRGTGLGRRLVERVVEHAARLGVILNCTVTSHNAAALRLYRDLGFRTYGLEMAGLYVNGVFLDEELLALDLRENR</sequence>
<gene>
    <name evidence="4" type="ORF">FY036_14050</name>
</gene>
<dbReference type="RefSeq" id="WP_148915373.1">
    <property type="nucleotide sequence ID" value="NZ_VSZS01000064.1"/>
</dbReference>
<dbReference type="InterPro" id="IPR050832">
    <property type="entry name" value="Bact_Acetyltransf"/>
</dbReference>
<evidence type="ECO:0000313" key="5">
    <source>
        <dbReference type="Proteomes" id="UP000323258"/>
    </source>
</evidence>
<dbReference type="Proteomes" id="UP000323258">
    <property type="component" value="Unassembled WGS sequence"/>
</dbReference>
<reference evidence="4 5" key="1">
    <citation type="submission" date="2019-08" db="EMBL/GenBank/DDBJ databases">
        <authorList>
            <person name="Seo Y.L."/>
        </authorList>
    </citation>
    <scope>NUCLEOTIDE SEQUENCE [LARGE SCALE GENOMIC DNA]</scope>
    <source>
        <strain evidence="4 5">MaA-C15</strain>
    </source>
</reference>